<reference evidence="2" key="1">
    <citation type="submission" date="2022-08" db="EMBL/GenBank/DDBJ databases">
        <title>Genomic Encyclopedia of Type Strains, Phase V (KMG-V): Genome sequencing to study the core and pangenomes of soil and plant-associated prokaryotes.</title>
        <authorList>
            <person name="Whitman W."/>
        </authorList>
    </citation>
    <scope>NUCLEOTIDE SEQUENCE</scope>
    <source>
        <strain evidence="3">SP3026</strain>
        <strain evidence="2">SP3049</strain>
    </source>
</reference>
<dbReference type="RefSeq" id="WP_259040467.1">
    <property type="nucleotide sequence ID" value="NZ_JANTZA010000022.1"/>
</dbReference>
<dbReference type="EMBL" id="JANUBL010000009">
    <property type="protein sequence ID" value="MCS4122772.1"/>
    <property type="molecule type" value="Genomic_DNA"/>
</dbReference>
<feature type="chain" id="PRO_5041195069" evidence="1">
    <location>
        <begin position="19"/>
        <end position="156"/>
    </location>
</feature>
<protein>
    <submittedName>
        <fullName evidence="2">Uncharacterized protein</fullName>
    </submittedName>
</protein>
<accession>A0A9X2QAR7</accession>
<dbReference type="Proteomes" id="UP001155057">
    <property type="component" value="Unassembled WGS sequence"/>
</dbReference>
<keyword evidence="1" id="KW-0732">Signal</keyword>
<dbReference type="EMBL" id="JANUAE010000019">
    <property type="protein sequence ID" value="MCS3711848.1"/>
    <property type="molecule type" value="Genomic_DNA"/>
</dbReference>
<proteinExistence type="predicted"/>
<name>A0A9X2QAR7_9BACT</name>
<evidence type="ECO:0000313" key="3">
    <source>
        <dbReference type="EMBL" id="MCS4122772.1"/>
    </source>
</evidence>
<comment type="caution">
    <text evidence="2">The sequence shown here is derived from an EMBL/GenBank/DDBJ whole genome shotgun (WGS) entry which is preliminary data.</text>
</comment>
<dbReference type="Proteomes" id="UP001155144">
    <property type="component" value="Unassembled WGS sequence"/>
</dbReference>
<organism evidence="2 4">
    <name type="scientific">Salinibacter ruber</name>
    <dbReference type="NCBI Taxonomy" id="146919"/>
    <lineage>
        <taxon>Bacteria</taxon>
        <taxon>Pseudomonadati</taxon>
        <taxon>Rhodothermota</taxon>
        <taxon>Rhodothermia</taxon>
        <taxon>Rhodothermales</taxon>
        <taxon>Salinibacteraceae</taxon>
        <taxon>Salinibacter</taxon>
    </lineage>
</organism>
<dbReference type="AlphaFoldDB" id="A0A9X2QAR7"/>
<evidence type="ECO:0000313" key="4">
    <source>
        <dbReference type="Proteomes" id="UP001155057"/>
    </source>
</evidence>
<gene>
    <name evidence="3" type="ORF">GGP45_003139</name>
    <name evidence="2" type="ORF">GGP61_003483</name>
</gene>
<sequence length="156" mass="15582">MVVLLGLALLAPLGAAQAQRVEDTHTVTAEVALVSAVSVTALPPLVTGPESGGAVTGTYSVVTNRPAAQSIVVSVEGTPPEGLALYVDLESPTGAQKAREASLQVLTPDGTATPRTVVTGIGQVSATDLTVSVRTEVGVAAAPGDAAVRLSFELVE</sequence>
<feature type="signal peptide" evidence="1">
    <location>
        <begin position="1"/>
        <end position="18"/>
    </location>
</feature>
<evidence type="ECO:0000313" key="2">
    <source>
        <dbReference type="EMBL" id="MCS3711848.1"/>
    </source>
</evidence>
<evidence type="ECO:0000256" key="1">
    <source>
        <dbReference type="SAM" id="SignalP"/>
    </source>
</evidence>